<evidence type="ECO:0000256" key="5">
    <source>
        <dbReference type="SAM" id="Phobius"/>
    </source>
</evidence>
<proteinExistence type="predicted"/>
<feature type="domain" description="Cationic amino acid transporter C-terminal" evidence="6">
    <location>
        <begin position="496"/>
        <end position="546"/>
    </location>
</feature>
<keyword evidence="4 5" id="KW-0472">Membrane</keyword>
<protein>
    <recommendedName>
        <fullName evidence="6">Cationic amino acid transporter C-terminal domain-containing protein</fullName>
    </recommendedName>
</protein>
<dbReference type="OrthoDB" id="5982228at2759"/>
<feature type="transmembrane region" description="Helical" evidence="5">
    <location>
        <begin position="463"/>
        <end position="484"/>
    </location>
</feature>
<feature type="transmembrane region" description="Helical" evidence="5">
    <location>
        <begin position="405"/>
        <end position="425"/>
    </location>
</feature>
<evidence type="ECO:0000313" key="7">
    <source>
        <dbReference type="EMBL" id="ETV83522.1"/>
    </source>
</evidence>
<keyword evidence="3 5" id="KW-1133">Transmembrane helix</keyword>
<dbReference type="GeneID" id="20806232"/>
<feature type="transmembrane region" description="Helical" evidence="5">
    <location>
        <begin position="332"/>
        <end position="352"/>
    </location>
</feature>
<dbReference type="GO" id="GO:0016020">
    <property type="term" value="C:membrane"/>
    <property type="evidence" value="ECO:0007669"/>
    <property type="project" value="UniProtKB-SubCell"/>
</dbReference>
<dbReference type="VEuPathDB" id="FungiDB:H257_04236"/>
<evidence type="ECO:0000256" key="4">
    <source>
        <dbReference type="ARBA" id="ARBA00023136"/>
    </source>
</evidence>
<gene>
    <name evidence="7" type="ORF">H257_04236</name>
</gene>
<feature type="transmembrane region" description="Helical" evidence="5">
    <location>
        <begin position="158"/>
        <end position="178"/>
    </location>
</feature>
<feature type="transmembrane region" description="Helical" evidence="5">
    <location>
        <begin position="29"/>
        <end position="48"/>
    </location>
</feature>
<feature type="transmembrane region" description="Helical" evidence="5">
    <location>
        <begin position="68"/>
        <end position="86"/>
    </location>
</feature>
<feature type="transmembrane region" description="Helical" evidence="5">
    <location>
        <begin position="190"/>
        <end position="206"/>
    </location>
</feature>
<sequence length="589" mass="63113">MGALDNMFRTKPLAVIHAEEKKEELPRELGLWDLIAIGIGGTVGSGVFATTGDIISGAYGGGAGPAAFISWTLAGLSCILSGFAYMELSSLIPSSGSTYAYAYYALGELPAFVGAWLLTLEYGMSGAGVARSWSQKVMEWAEEGGGDYKWLNLQNTNLMAFLIMFLSVIILLAGIRFGKVFINIVTTTKVFVVLFIIVAGFAATKSENLSPFLPDEIYNNATESKVFGIQGLMLGASQAFFGFVGFDEVCCLAAEAKNPRKIMPRAVIGVILGTMFLSCFASLALSGMVPSSVYSNMPYDLGNDTDGNPLGTFEYFSFPGAFGFVGYTAAQVIVHVGEVGTMPIVVLISFLAQPRLMYAMSVDGLIPEIFGRVDSKGNLFWCTVISGAFFTVVAFVIPFGDIWNMVSIGILVSFIMTNSSLLVVRTRDSSPGLAHKLTGALVVVAAATMFTFQKGYVVGESSAALYISIVLLVVTIAIGVTIFVKCPQNASEGDLFRAPLVPFIPMLSILVNWLLVAQMAEKDIARAFIWIGAAILTYFMYGFSHSEGRKGWAKMLNHGVLGLNEVRPSMSDMMSGDAKKSLLSPVADK</sequence>
<dbReference type="Pfam" id="PF13906">
    <property type="entry name" value="AA_permease_C"/>
    <property type="match status" value="1"/>
</dbReference>
<dbReference type="AlphaFoldDB" id="W4GV11"/>
<evidence type="ECO:0000256" key="3">
    <source>
        <dbReference type="ARBA" id="ARBA00022989"/>
    </source>
</evidence>
<feature type="transmembrane region" description="Helical" evidence="5">
    <location>
        <begin position="496"/>
        <end position="515"/>
    </location>
</feature>
<feature type="transmembrane region" description="Helical" evidence="5">
    <location>
        <begin position="379"/>
        <end position="399"/>
    </location>
</feature>
<dbReference type="InterPro" id="IPR002293">
    <property type="entry name" value="AA/rel_permease1"/>
</dbReference>
<feature type="transmembrane region" description="Helical" evidence="5">
    <location>
        <begin position="98"/>
        <end position="118"/>
    </location>
</feature>
<comment type="subcellular location">
    <subcellularLocation>
        <location evidence="1">Membrane</location>
        <topology evidence="1">Multi-pass membrane protein</topology>
    </subcellularLocation>
</comment>
<dbReference type="PANTHER" id="PTHR43243:SF82">
    <property type="entry name" value="CATIONIC AMINO ACID TRANSPORTER C-TERMINAL DOMAIN-CONTAINING PROTEIN"/>
    <property type="match status" value="1"/>
</dbReference>
<dbReference type="GO" id="GO:0015171">
    <property type="term" value="F:amino acid transmembrane transporter activity"/>
    <property type="evidence" value="ECO:0007669"/>
    <property type="project" value="TreeGrafter"/>
</dbReference>
<dbReference type="InterPro" id="IPR029485">
    <property type="entry name" value="CAT_C"/>
</dbReference>
<evidence type="ECO:0000256" key="2">
    <source>
        <dbReference type="ARBA" id="ARBA00022692"/>
    </source>
</evidence>
<keyword evidence="2 5" id="KW-0812">Transmembrane</keyword>
<feature type="transmembrane region" description="Helical" evidence="5">
    <location>
        <begin position="437"/>
        <end position="457"/>
    </location>
</feature>
<dbReference type="RefSeq" id="XP_009826952.1">
    <property type="nucleotide sequence ID" value="XM_009828650.1"/>
</dbReference>
<dbReference type="Gene3D" id="1.20.1740.10">
    <property type="entry name" value="Amino acid/polyamine transporter I"/>
    <property type="match status" value="1"/>
</dbReference>
<accession>W4GV11</accession>
<evidence type="ECO:0000256" key="1">
    <source>
        <dbReference type="ARBA" id="ARBA00004141"/>
    </source>
</evidence>
<feature type="transmembrane region" description="Helical" evidence="5">
    <location>
        <begin position="527"/>
        <end position="544"/>
    </location>
</feature>
<reference evidence="7" key="1">
    <citation type="submission" date="2013-12" db="EMBL/GenBank/DDBJ databases">
        <title>The Genome Sequence of Aphanomyces astaci APO3.</title>
        <authorList>
            <consortium name="The Broad Institute Genomics Platform"/>
            <person name="Russ C."/>
            <person name="Tyler B."/>
            <person name="van West P."/>
            <person name="Dieguez-Uribeondo J."/>
            <person name="Young S.K."/>
            <person name="Zeng Q."/>
            <person name="Gargeya S."/>
            <person name="Fitzgerald M."/>
            <person name="Abouelleil A."/>
            <person name="Alvarado L."/>
            <person name="Chapman S.B."/>
            <person name="Gainer-Dewar J."/>
            <person name="Goldberg J."/>
            <person name="Griggs A."/>
            <person name="Gujja S."/>
            <person name="Hansen M."/>
            <person name="Howarth C."/>
            <person name="Imamovic A."/>
            <person name="Ireland A."/>
            <person name="Larimer J."/>
            <person name="McCowan C."/>
            <person name="Murphy C."/>
            <person name="Pearson M."/>
            <person name="Poon T.W."/>
            <person name="Priest M."/>
            <person name="Roberts A."/>
            <person name="Saif S."/>
            <person name="Shea T."/>
            <person name="Sykes S."/>
            <person name="Wortman J."/>
            <person name="Nusbaum C."/>
            <person name="Birren B."/>
        </authorList>
    </citation>
    <scope>NUCLEOTIDE SEQUENCE [LARGE SCALE GENOMIC DNA]</scope>
    <source>
        <strain evidence="7">APO3</strain>
    </source>
</reference>
<dbReference type="EMBL" id="KI913120">
    <property type="protein sequence ID" value="ETV83522.1"/>
    <property type="molecule type" value="Genomic_DNA"/>
</dbReference>
<name>W4GV11_APHAT</name>
<dbReference type="STRING" id="112090.W4GV11"/>
<evidence type="ECO:0000259" key="6">
    <source>
        <dbReference type="Pfam" id="PF13906"/>
    </source>
</evidence>
<feature type="transmembrane region" description="Helical" evidence="5">
    <location>
        <begin position="266"/>
        <end position="289"/>
    </location>
</feature>
<feature type="transmembrane region" description="Helical" evidence="5">
    <location>
        <begin position="226"/>
        <end position="246"/>
    </location>
</feature>
<dbReference type="Pfam" id="PF13520">
    <property type="entry name" value="AA_permease_2"/>
    <property type="match status" value="1"/>
</dbReference>
<dbReference type="PANTHER" id="PTHR43243">
    <property type="entry name" value="INNER MEMBRANE TRANSPORTER YGJI-RELATED"/>
    <property type="match status" value="1"/>
</dbReference>
<organism evidence="7">
    <name type="scientific">Aphanomyces astaci</name>
    <name type="common">Crayfish plague agent</name>
    <dbReference type="NCBI Taxonomy" id="112090"/>
    <lineage>
        <taxon>Eukaryota</taxon>
        <taxon>Sar</taxon>
        <taxon>Stramenopiles</taxon>
        <taxon>Oomycota</taxon>
        <taxon>Saprolegniomycetes</taxon>
        <taxon>Saprolegniales</taxon>
        <taxon>Verrucalvaceae</taxon>
        <taxon>Aphanomyces</taxon>
    </lineage>
</organism>